<keyword evidence="3" id="KW-1185">Reference proteome</keyword>
<evidence type="ECO:0000256" key="1">
    <source>
        <dbReference type="SAM" id="MobiDB-lite"/>
    </source>
</evidence>
<dbReference type="SUPFAM" id="SSF46689">
    <property type="entry name" value="Homeodomain-like"/>
    <property type="match status" value="1"/>
</dbReference>
<evidence type="ECO:0000313" key="3">
    <source>
        <dbReference type="Proteomes" id="UP000799438"/>
    </source>
</evidence>
<organism evidence="2 3">
    <name type="scientific">Aplosporella prunicola CBS 121167</name>
    <dbReference type="NCBI Taxonomy" id="1176127"/>
    <lineage>
        <taxon>Eukaryota</taxon>
        <taxon>Fungi</taxon>
        <taxon>Dikarya</taxon>
        <taxon>Ascomycota</taxon>
        <taxon>Pezizomycotina</taxon>
        <taxon>Dothideomycetes</taxon>
        <taxon>Dothideomycetes incertae sedis</taxon>
        <taxon>Botryosphaeriales</taxon>
        <taxon>Aplosporellaceae</taxon>
        <taxon>Aplosporella</taxon>
    </lineage>
</organism>
<dbReference type="RefSeq" id="XP_033395607.1">
    <property type="nucleotide sequence ID" value="XM_033537149.1"/>
</dbReference>
<dbReference type="OrthoDB" id="5405453at2759"/>
<evidence type="ECO:0008006" key="4">
    <source>
        <dbReference type="Google" id="ProtNLM"/>
    </source>
</evidence>
<feature type="region of interest" description="Disordered" evidence="1">
    <location>
        <begin position="1"/>
        <end position="23"/>
    </location>
</feature>
<dbReference type="AlphaFoldDB" id="A0A6A6B9H9"/>
<accession>A0A6A6B9H9</accession>
<evidence type="ECO:0000313" key="2">
    <source>
        <dbReference type="EMBL" id="KAF2139894.1"/>
    </source>
</evidence>
<dbReference type="GeneID" id="54294645"/>
<dbReference type="Pfam" id="PF13384">
    <property type="entry name" value="HTH_23"/>
    <property type="match status" value="1"/>
</dbReference>
<proteinExistence type="predicted"/>
<protein>
    <recommendedName>
        <fullName evidence="4">Transposase IS30-like HTH domain-containing protein</fullName>
    </recommendedName>
</protein>
<feature type="region of interest" description="Disordered" evidence="1">
    <location>
        <begin position="117"/>
        <end position="138"/>
    </location>
</feature>
<reference evidence="2" key="1">
    <citation type="journal article" date="2020" name="Stud. Mycol.">
        <title>101 Dothideomycetes genomes: a test case for predicting lifestyles and emergence of pathogens.</title>
        <authorList>
            <person name="Haridas S."/>
            <person name="Albert R."/>
            <person name="Binder M."/>
            <person name="Bloem J."/>
            <person name="Labutti K."/>
            <person name="Salamov A."/>
            <person name="Andreopoulos B."/>
            <person name="Baker S."/>
            <person name="Barry K."/>
            <person name="Bills G."/>
            <person name="Bluhm B."/>
            <person name="Cannon C."/>
            <person name="Castanera R."/>
            <person name="Culley D."/>
            <person name="Daum C."/>
            <person name="Ezra D."/>
            <person name="Gonzalez J."/>
            <person name="Henrissat B."/>
            <person name="Kuo A."/>
            <person name="Liang C."/>
            <person name="Lipzen A."/>
            <person name="Lutzoni F."/>
            <person name="Magnuson J."/>
            <person name="Mondo S."/>
            <person name="Nolan M."/>
            <person name="Ohm R."/>
            <person name="Pangilinan J."/>
            <person name="Park H.-J."/>
            <person name="Ramirez L."/>
            <person name="Alfaro M."/>
            <person name="Sun H."/>
            <person name="Tritt A."/>
            <person name="Yoshinaga Y."/>
            <person name="Zwiers L.-H."/>
            <person name="Turgeon B."/>
            <person name="Goodwin S."/>
            <person name="Spatafora J."/>
            <person name="Crous P."/>
            <person name="Grigoriev I."/>
        </authorList>
    </citation>
    <scope>NUCLEOTIDE SEQUENCE</scope>
    <source>
        <strain evidence="2">CBS 121167</strain>
    </source>
</reference>
<gene>
    <name evidence="2" type="ORF">K452DRAFT_231187</name>
</gene>
<dbReference type="EMBL" id="ML995491">
    <property type="protein sequence ID" value="KAF2139894.1"/>
    <property type="molecule type" value="Genomic_DNA"/>
</dbReference>
<dbReference type="InterPro" id="IPR009057">
    <property type="entry name" value="Homeodomain-like_sf"/>
</dbReference>
<dbReference type="Proteomes" id="UP000799438">
    <property type="component" value="Unassembled WGS sequence"/>
</dbReference>
<name>A0A6A6B9H9_9PEZI</name>
<sequence>MPVPAPSTPPARRTKRPDLSRDQRLQVLTLRSASMSYEQISRHLGITMRQVQNACTAGHPTPTKRKGRPRTLTDDQIDELEQFVCSSRANSILSYQKLSTGPFAHWNASADAIKNALHSRGYKKRSTRAKQPPSNQTN</sequence>